<name>A0A9E4TQC0_9GAMM</name>
<dbReference type="Proteomes" id="UP000886674">
    <property type="component" value="Unassembled WGS sequence"/>
</dbReference>
<evidence type="ECO:0000256" key="1">
    <source>
        <dbReference type="ARBA" id="ARBA00022491"/>
    </source>
</evidence>
<dbReference type="SUPFAM" id="SSF48008">
    <property type="entry name" value="GntR ligand-binding domain-like"/>
    <property type="match status" value="1"/>
</dbReference>
<dbReference type="GO" id="GO:0003700">
    <property type="term" value="F:DNA-binding transcription factor activity"/>
    <property type="evidence" value="ECO:0007669"/>
    <property type="project" value="InterPro"/>
</dbReference>
<organism evidence="8 9">
    <name type="scientific">Candidatus Thiodiazotropha taylori</name>
    <dbReference type="NCBI Taxonomy" id="2792791"/>
    <lineage>
        <taxon>Bacteria</taxon>
        <taxon>Pseudomonadati</taxon>
        <taxon>Pseudomonadota</taxon>
        <taxon>Gammaproteobacteria</taxon>
        <taxon>Chromatiales</taxon>
        <taxon>Sedimenticolaceae</taxon>
        <taxon>Candidatus Thiodiazotropha</taxon>
    </lineage>
</organism>
<keyword evidence="2" id="KW-0805">Transcription regulation</keyword>
<dbReference type="SMART" id="SM00345">
    <property type="entry name" value="HTH_GNTR"/>
    <property type="match status" value="1"/>
</dbReference>
<dbReference type="InterPro" id="IPR011711">
    <property type="entry name" value="GntR_C"/>
</dbReference>
<dbReference type="PROSITE" id="PS50949">
    <property type="entry name" value="HTH_GNTR"/>
    <property type="match status" value="1"/>
</dbReference>
<dbReference type="CDD" id="cd07377">
    <property type="entry name" value="WHTH_GntR"/>
    <property type="match status" value="1"/>
</dbReference>
<evidence type="ECO:0000256" key="2">
    <source>
        <dbReference type="ARBA" id="ARBA00023015"/>
    </source>
</evidence>
<sequence length="240" mass="27183">MKTEKLSDRIAVELESMIERGDFNPGERLPAERQLAEQLGVSRPSLREAIQKLASKGILHSRQGGGTFVNRNLSGDACEDLVRRMESRPETWPDILEIRHALEGTSAYFAALRATDEDRKQIRDCYDRMIAAHEAGEGLVEAQADAEFHLAIAEASHNEILVQIMRSLFRLLQANVQRNLNQLYKLPRIFEPLSRQHTNLLNAVLEGDPERARNAAQDHLEFVDETLHRIDRGGTFAHVD</sequence>
<evidence type="ECO:0000256" key="6">
    <source>
        <dbReference type="ARBA" id="ARBA00039592"/>
    </source>
</evidence>
<evidence type="ECO:0000256" key="3">
    <source>
        <dbReference type="ARBA" id="ARBA00023125"/>
    </source>
</evidence>
<proteinExistence type="predicted"/>
<dbReference type="GO" id="GO:0003677">
    <property type="term" value="F:DNA binding"/>
    <property type="evidence" value="ECO:0007669"/>
    <property type="project" value="UniProtKB-KW"/>
</dbReference>
<dbReference type="Pfam" id="PF07729">
    <property type="entry name" value="FCD"/>
    <property type="match status" value="1"/>
</dbReference>
<dbReference type="InterPro" id="IPR000524">
    <property type="entry name" value="Tscrpt_reg_HTH_GntR"/>
</dbReference>
<dbReference type="PRINTS" id="PR00035">
    <property type="entry name" value="HTHGNTR"/>
</dbReference>
<comment type="function">
    <text evidence="5">Transcriptional repressor for the pyruvate dehydrogenase complex genes aceEF and lpd.</text>
</comment>
<accession>A0A9E4TQC0</accession>
<evidence type="ECO:0000256" key="5">
    <source>
        <dbReference type="ARBA" id="ARBA00037357"/>
    </source>
</evidence>
<reference evidence="8" key="1">
    <citation type="journal article" date="2021" name="Proc. Natl. Acad. Sci. U.S.A.">
        <title>Global biogeography of chemosynthetic symbionts reveals both localized and globally distributed symbiont groups. .</title>
        <authorList>
            <person name="Osvatic J.T."/>
            <person name="Wilkins L.G.E."/>
            <person name="Leibrecht L."/>
            <person name="Leray M."/>
            <person name="Zauner S."/>
            <person name="Polzin J."/>
            <person name="Camacho Y."/>
            <person name="Gros O."/>
            <person name="van Gils J.A."/>
            <person name="Eisen J.A."/>
            <person name="Petersen J.M."/>
            <person name="Yuen B."/>
        </authorList>
    </citation>
    <scope>NUCLEOTIDE SEQUENCE</scope>
    <source>
        <strain evidence="8">MAGclacostrist055</strain>
    </source>
</reference>
<dbReference type="InterPro" id="IPR008920">
    <property type="entry name" value="TF_FadR/GntR_C"/>
</dbReference>
<evidence type="ECO:0000313" key="8">
    <source>
        <dbReference type="EMBL" id="MCG7976600.1"/>
    </source>
</evidence>
<evidence type="ECO:0000313" key="9">
    <source>
        <dbReference type="Proteomes" id="UP000886674"/>
    </source>
</evidence>
<keyword evidence="3" id="KW-0238">DNA-binding</keyword>
<dbReference type="InterPro" id="IPR036388">
    <property type="entry name" value="WH-like_DNA-bd_sf"/>
</dbReference>
<dbReference type="Gene3D" id="1.10.10.10">
    <property type="entry name" value="Winged helix-like DNA-binding domain superfamily/Winged helix DNA-binding domain"/>
    <property type="match status" value="1"/>
</dbReference>
<dbReference type="Pfam" id="PF00392">
    <property type="entry name" value="GntR"/>
    <property type="match status" value="1"/>
</dbReference>
<evidence type="ECO:0000256" key="4">
    <source>
        <dbReference type="ARBA" id="ARBA00023163"/>
    </source>
</evidence>
<comment type="caution">
    <text evidence="8">The sequence shown here is derived from an EMBL/GenBank/DDBJ whole genome shotgun (WGS) entry which is preliminary data.</text>
</comment>
<dbReference type="Gene3D" id="1.20.120.530">
    <property type="entry name" value="GntR ligand-binding domain-like"/>
    <property type="match status" value="1"/>
</dbReference>
<dbReference type="SMART" id="SM00895">
    <property type="entry name" value="FCD"/>
    <property type="match status" value="1"/>
</dbReference>
<dbReference type="AlphaFoldDB" id="A0A9E4TQC0"/>
<keyword evidence="1" id="KW-0678">Repressor</keyword>
<gene>
    <name evidence="8" type="ORF">JAY77_00450</name>
</gene>
<feature type="domain" description="HTH gntR-type" evidence="7">
    <location>
        <begin position="4"/>
        <end position="72"/>
    </location>
</feature>
<dbReference type="PANTHER" id="PTHR43537:SF34">
    <property type="entry name" value="PYRUVATE DEHYDROGENASE COMPLEX REPRESSOR"/>
    <property type="match status" value="1"/>
</dbReference>
<evidence type="ECO:0000259" key="7">
    <source>
        <dbReference type="PROSITE" id="PS50949"/>
    </source>
</evidence>
<dbReference type="SUPFAM" id="SSF46785">
    <property type="entry name" value="Winged helix' DNA-binding domain"/>
    <property type="match status" value="1"/>
</dbReference>
<keyword evidence="4" id="KW-0804">Transcription</keyword>
<dbReference type="InterPro" id="IPR036390">
    <property type="entry name" value="WH_DNA-bd_sf"/>
</dbReference>
<dbReference type="EMBL" id="JAEPCR010000001">
    <property type="protein sequence ID" value="MCG7976600.1"/>
    <property type="molecule type" value="Genomic_DNA"/>
</dbReference>
<protein>
    <recommendedName>
        <fullName evidence="6">Pyruvate dehydrogenase complex repressor</fullName>
    </recommendedName>
</protein>
<dbReference type="PANTHER" id="PTHR43537">
    <property type="entry name" value="TRANSCRIPTIONAL REGULATOR, GNTR FAMILY"/>
    <property type="match status" value="1"/>
</dbReference>